<accession>A0A1M4SYU6</accession>
<dbReference type="Pfam" id="PF01985">
    <property type="entry name" value="CRS1_YhbY"/>
    <property type="match status" value="1"/>
</dbReference>
<name>A0A1M4SYU6_9LACT</name>
<dbReference type="PANTHER" id="PTHR40065:SF3">
    <property type="entry name" value="RNA-BINDING PROTEIN YHBY"/>
    <property type="match status" value="1"/>
</dbReference>
<dbReference type="SUPFAM" id="SSF75471">
    <property type="entry name" value="YhbY-like"/>
    <property type="match status" value="1"/>
</dbReference>
<gene>
    <name evidence="4" type="ORF">SAMN02745249_00299</name>
</gene>
<dbReference type="InterPro" id="IPR017924">
    <property type="entry name" value="RNA-binding_YhbY"/>
</dbReference>
<evidence type="ECO:0000313" key="5">
    <source>
        <dbReference type="Proteomes" id="UP000184128"/>
    </source>
</evidence>
<evidence type="ECO:0000259" key="3">
    <source>
        <dbReference type="PROSITE" id="PS51295"/>
    </source>
</evidence>
<dbReference type="RefSeq" id="WP_073295436.1">
    <property type="nucleotide sequence ID" value="NZ_FQUF01000004.1"/>
</dbReference>
<dbReference type="PROSITE" id="PS51295">
    <property type="entry name" value="CRM"/>
    <property type="match status" value="1"/>
</dbReference>
<dbReference type="GO" id="GO:0003723">
    <property type="term" value="F:RNA binding"/>
    <property type="evidence" value="ECO:0007669"/>
    <property type="project" value="UniProtKB-UniRule"/>
</dbReference>
<reference evidence="4 5" key="1">
    <citation type="submission" date="2016-11" db="EMBL/GenBank/DDBJ databases">
        <authorList>
            <person name="Jaros S."/>
            <person name="Januszkiewicz K."/>
            <person name="Wedrychowicz H."/>
        </authorList>
    </citation>
    <scope>NUCLEOTIDE SEQUENCE [LARGE SCALE GENOMIC DNA]</scope>
    <source>
        <strain evidence="4 5">DSM 15692</strain>
    </source>
</reference>
<dbReference type="InterPro" id="IPR001890">
    <property type="entry name" value="RNA-binding_CRM"/>
</dbReference>
<dbReference type="PANTHER" id="PTHR40065">
    <property type="entry name" value="RNA-BINDING PROTEIN YHBY"/>
    <property type="match status" value="1"/>
</dbReference>
<dbReference type="AlphaFoldDB" id="A0A1M4SYU6"/>
<dbReference type="OrthoDB" id="9797519at2"/>
<feature type="domain" description="CRM" evidence="3">
    <location>
        <begin position="2"/>
        <end position="98"/>
    </location>
</feature>
<evidence type="ECO:0000256" key="1">
    <source>
        <dbReference type="ARBA" id="ARBA00022884"/>
    </source>
</evidence>
<dbReference type="STRING" id="1121025.SAMN02745249_00299"/>
<dbReference type="NCBIfam" id="TIGR00253">
    <property type="entry name" value="RNA_bind_YhbY"/>
    <property type="match status" value="1"/>
</dbReference>
<sequence>MLKLTGKQKRFLRAEAHDMSPVFQIGKNDLTEEIVNEYVDALSKRELMKVQVLQNSSMTAKEAAAFIEEHSEITVVQVIGKVLVLYLPAEEEKYQRYSTNLQKAAEN</sequence>
<protein>
    <submittedName>
        <fullName evidence="4">RNA-binding protein</fullName>
    </submittedName>
</protein>
<dbReference type="InterPro" id="IPR035920">
    <property type="entry name" value="YhbY-like_sf"/>
</dbReference>
<dbReference type="Gene3D" id="3.30.110.60">
    <property type="entry name" value="YhbY-like"/>
    <property type="match status" value="1"/>
</dbReference>
<organism evidence="4 5">
    <name type="scientific">Atopostipes suicloacalis DSM 15692</name>
    <dbReference type="NCBI Taxonomy" id="1121025"/>
    <lineage>
        <taxon>Bacteria</taxon>
        <taxon>Bacillati</taxon>
        <taxon>Bacillota</taxon>
        <taxon>Bacilli</taxon>
        <taxon>Lactobacillales</taxon>
        <taxon>Carnobacteriaceae</taxon>
        <taxon>Atopostipes</taxon>
    </lineage>
</organism>
<dbReference type="Proteomes" id="UP000184128">
    <property type="component" value="Unassembled WGS sequence"/>
</dbReference>
<dbReference type="SMART" id="SM01103">
    <property type="entry name" value="CRS1_YhbY"/>
    <property type="match status" value="1"/>
</dbReference>
<dbReference type="EMBL" id="FQUF01000004">
    <property type="protein sequence ID" value="SHE37408.1"/>
    <property type="molecule type" value="Genomic_DNA"/>
</dbReference>
<proteinExistence type="predicted"/>
<keyword evidence="5" id="KW-1185">Reference proteome</keyword>
<evidence type="ECO:0000256" key="2">
    <source>
        <dbReference type="PROSITE-ProRule" id="PRU00626"/>
    </source>
</evidence>
<dbReference type="InterPro" id="IPR051925">
    <property type="entry name" value="RNA-binding_domain"/>
</dbReference>
<keyword evidence="1 2" id="KW-0694">RNA-binding</keyword>
<evidence type="ECO:0000313" key="4">
    <source>
        <dbReference type="EMBL" id="SHE37408.1"/>
    </source>
</evidence>